<protein>
    <submittedName>
        <fullName evidence="1">Uncharacterized protein</fullName>
    </submittedName>
</protein>
<organism evidence="1 2">
    <name type="scientific">Prunus dulcis</name>
    <name type="common">Almond</name>
    <name type="synonym">Amygdalus dulcis</name>
    <dbReference type="NCBI Taxonomy" id="3755"/>
    <lineage>
        <taxon>Eukaryota</taxon>
        <taxon>Viridiplantae</taxon>
        <taxon>Streptophyta</taxon>
        <taxon>Embryophyta</taxon>
        <taxon>Tracheophyta</taxon>
        <taxon>Spermatophyta</taxon>
        <taxon>Magnoliopsida</taxon>
        <taxon>eudicotyledons</taxon>
        <taxon>Gunneridae</taxon>
        <taxon>Pentapetalae</taxon>
        <taxon>rosids</taxon>
        <taxon>fabids</taxon>
        <taxon>Rosales</taxon>
        <taxon>Rosaceae</taxon>
        <taxon>Amygdaloideae</taxon>
        <taxon>Amygdaleae</taxon>
        <taxon>Prunus</taxon>
    </lineage>
</organism>
<dbReference type="AlphaFoldDB" id="A0AAD4WEQ4"/>
<comment type="caution">
    <text evidence="1">The sequence shown here is derived from an EMBL/GenBank/DDBJ whole genome shotgun (WGS) entry which is preliminary data.</text>
</comment>
<evidence type="ECO:0000313" key="2">
    <source>
        <dbReference type="Proteomes" id="UP001054821"/>
    </source>
</evidence>
<keyword evidence="2" id="KW-1185">Reference proteome</keyword>
<dbReference type="EMBL" id="JAJFAZ020000002">
    <property type="protein sequence ID" value="KAI5342123.1"/>
    <property type="molecule type" value="Genomic_DNA"/>
</dbReference>
<reference evidence="1 2" key="1">
    <citation type="journal article" date="2022" name="G3 (Bethesda)">
        <title>Whole-genome sequence and methylome profiling of the almond [Prunus dulcis (Mill.) D.A. Webb] cultivar 'Nonpareil'.</title>
        <authorList>
            <person name="D'Amico-Willman K.M."/>
            <person name="Ouma W.Z."/>
            <person name="Meulia T."/>
            <person name="Sideli G.M."/>
            <person name="Gradziel T.M."/>
            <person name="Fresnedo-Ramirez J."/>
        </authorList>
    </citation>
    <scope>NUCLEOTIDE SEQUENCE [LARGE SCALE GENOMIC DNA]</scope>
    <source>
        <strain evidence="1">Clone GOH B32 T37-40</strain>
    </source>
</reference>
<gene>
    <name evidence="1" type="ORF">L3X38_009998</name>
</gene>
<dbReference type="Proteomes" id="UP001054821">
    <property type="component" value="Chromosome 2"/>
</dbReference>
<name>A0AAD4WEQ4_PRUDU</name>
<accession>A0AAD4WEQ4</accession>
<evidence type="ECO:0000313" key="1">
    <source>
        <dbReference type="EMBL" id="KAI5342123.1"/>
    </source>
</evidence>
<proteinExistence type="predicted"/>
<dbReference type="PANTHER" id="PTHR31973">
    <property type="entry name" value="POLYPROTEIN, PUTATIVE-RELATED"/>
    <property type="match status" value="1"/>
</dbReference>
<dbReference type="PANTHER" id="PTHR31973:SF187">
    <property type="entry name" value="MUTATOR TRANSPOSASE MUDRA PROTEIN"/>
    <property type="match status" value="1"/>
</dbReference>
<sequence>MKSTWISKKYVDSLKSNPQWPVKSFKETVEKDYNTRVSRQQVYRAKDKALKLIEGRFNEQYSRIWDYCEELRKSNPGTTTMVKCDFQQQLGQAKFQRLYVCLGAAKEGFKASACLL</sequence>